<keyword evidence="1" id="KW-0472">Membrane</keyword>
<gene>
    <name evidence="2" type="ORF">GII36_01785</name>
</gene>
<dbReference type="Pfam" id="PF07963">
    <property type="entry name" value="N_methyl"/>
    <property type="match status" value="1"/>
</dbReference>
<dbReference type="RefSeq" id="WP_260763985.1">
    <property type="nucleotide sequence ID" value="NZ_CP045921.1"/>
</dbReference>
<accession>A0A857MMS6</accession>
<organism evidence="2 3">
    <name type="scientific">Candidatus Mycosynbacter amalyticus</name>
    <dbReference type="NCBI Taxonomy" id="2665156"/>
    <lineage>
        <taxon>Bacteria</taxon>
        <taxon>Candidatus Saccharimonadota</taxon>
        <taxon>Candidatus Saccharimonadota incertae sedis</taxon>
        <taxon>Candidatus Mycosynbacter</taxon>
    </lineage>
</organism>
<evidence type="ECO:0000256" key="1">
    <source>
        <dbReference type="SAM" id="Phobius"/>
    </source>
</evidence>
<dbReference type="AlphaFoldDB" id="A0A857MMS6"/>
<evidence type="ECO:0000313" key="2">
    <source>
        <dbReference type="EMBL" id="QHN42579.1"/>
    </source>
</evidence>
<feature type="transmembrane region" description="Helical" evidence="1">
    <location>
        <begin position="12"/>
        <end position="35"/>
    </location>
</feature>
<evidence type="ECO:0008006" key="4">
    <source>
        <dbReference type="Google" id="ProtNLM"/>
    </source>
</evidence>
<keyword evidence="1" id="KW-0812">Transmembrane</keyword>
<dbReference type="Gene3D" id="3.30.700.10">
    <property type="entry name" value="Glycoprotein, Type 4 Pilin"/>
    <property type="match status" value="1"/>
</dbReference>
<dbReference type="InterPro" id="IPR045584">
    <property type="entry name" value="Pilin-like"/>
</dbReference>
<keyword evidence="3" id="KW-1185">Reference proteome</keyword>
<reference evidence="2" key="1">
    <citation type="journal article" date="2021" name="Nat. Microbiol.">
        <title>Cocultivation of an ultrasmall environmental parasitic bacterium with lytic ability against bacteria associated with wastewater foams.</title>
        <authorList>
            <person name="Batinovic S."/>
            <person name="Rose J.J.A."/>
            <person name="Ratcliffe J."/>
            <person name="Seviour R.J."/>
            <person name="Petrovski S."/>
        </authorList>
    </citation>
    <scope>NUCLEOTIDE SEQUENCE</scope>
    <source>
        <strain evidence="2">JR1</strain>
    </source>
</reference>
<dbReference type="SUPFAM" id="SSF54523">
    <property type="entry name" value="Pili subunits"/>
    <property type="match status" value="1"/>
</dbReference>
<keyword evidence="1" id="KW-1133">Transmembrane helix</keyword>
<proteinExistence type="predicted"/>
<evidence type="ECO:0000313" key="3">
    <source>
        <dbReference type="Proteomes" id="UP001059824"/>
    </source>
</evidence>
<dbReference type="InterPro" id="IPR012902">
    <property type="entry name" value="N_methyl_site"/>
</dbReference>
<name>A0A857MMS6_9BACT</name>
<dbReference type="KEGG" id="mama:GII36_01785"/>
<dbReference type="EMBL" id="CP045921">
    <property type="protein sequence ID" value="QHN42579.1"/>
    <property type="molecule type" value="Genomic_DNA"/>
</dbReference>
<sequence length="174" mass="18886">MHKSGGFTIVEIIIVCIVLGILVTIGTVSWAGSLVSGRDRTRNIEQQDWVKRYDTYRNRYNVYPNASSTGVALNARYCLGTAFPSNTCAGGSIATSTNDAAPNTVMTELTKVGTLPDYKHSLARGNYVGPWADYTTSTRIRIYQAYEGESCPAGTTIDTTYSGATVCYIELAKN</sequence>
<dbReference type="Proteomes" id="UP001059824">
    <property type="component" value="Chromosome"/>
</dbReference>
<protein>
    <recommendedName>
        <fullName evidence="4">Prepilin-type N-terminal cleavage/methylation domain-containing protein</fullName>
    </recommendedName>
</protein>